<dbReference type="OrthoDB" id="1407035at2"/>
<proteinExistence type="predicted"/>
<organism evidence="1 2">
    <name type="scientific">Roseovarius mucosus</name>
    <dbReference type="NCBI Taxonomy" id="215743"/>
    <lineage>
        <taxon>Bacteria</taxon>
        <taxon>Pseudomonadati</taxon>
        <taxon>Pseudomonadota</taxon>
        <taxon>Alphaproteobacteria</taxon>
        <taxon>Rhodobacterales</taxon>
        <taxon>Roseobacteraceae</taxon>
        <taxon>Roseovarius</taxon>
    </lineage>
</organism>
<dbReference type="Pfam" id="PF03567">
    <property type="entry name" value="Sulfotransfer_2"/>
    <property type="match status" value="1"/>
</dbReference>
<protein>
    <submittedName>
        <fullName evidence="1">Sulfotransferase family protein</fullName>
    </submittedName>
</protein>
<dbReference type="AlphaFoldDB" id="A0A1V0RJN8"/>
<name>A0A1V0RJN8_9RHOB</name>
<reference evidence="1 2" key="1">
    <citation type="submission" date="2017-03" db="EMBL/GenBank/DDBJ databases">
        <title>Genome Sequence of Roseovarius mucosus strain SMR3 Isolated from a culture of the Diatom Skeletonema marinoi.</title>
        <authorList>
            <person name="Topel M."/>
            <person name="Pinder M."/>
            <person name="Johansson O.N."/>
            <person name="Kourtchenko O."/>
            <person name="Godhe A."/>
            <person name="Clarke A.K."/>
        </authorList>
    </citation>
    <scope>NUCLEOTIDE SEQUENCE [LARGE SCALE GENOMIC DNA]</scope>
    <source>
        <strain evidence="1 2">SMR3</strain>
    </source>
</reference>
<dbReference type="Proteomes" id="UP000192273">
    <property type="component" value="Chromosome"/>
</dbReference>
<dbReference type="Gene3D" id="3.40.50.300">
    <property type="entry name" value="P-loop containing nucleotide triphosphate hydrolases"/>
    <property type="match status" value="1"/>
</dbReference>
<dbReference type="GO" id="GO:0008146">
    <property type="term" value="F:sulfotransferase activity"/>
    <property type="evidence" value="ECO:0007669"/>
    <property type="project" value="InterPro"/>
</dbReference>
<dbReference type="RefSeq" id="WP_081506300.1">
    <property type="nucleotide sequence ID" value="NZ_CP020474.1"/>
</dbReference>
<evidence type="ECO:0000313" key="1">
    <source>
        <dbReference type="EMBL" id="ARE81941.1"/>
    </source>
</evidence>
<sequence length="202" mass="23483">MLSSSFNFIFIHVPKTGGNSIQKALLPYSDDRIALIGPHHDGINRFEIRSPEFQIHKHATLEDYRRQLDQERYARLIKVTCVRNPWDRCVSYYFSPHRGAVVWSEQDFAHFISNTVHPHAHYLTLDDLKSDPFDNVDVILKYETLEMDFKALCGRLGLGDVALPRLNASVRDAYRSYFVRDDVIELVAEKFAPEIDRFGYSF</sequence>
<gene>
    <name evidence="1" type="ORF">ROSMUCSMR3_00437</name>
</gene>
<accession>A0A1V0RJN8</accession>
<dbReference type="InterPro" id="IPR005331">
    <property type="entry name" value="Sulfotransferase"/>
</dbReference>
<dbReference type="KEGG" id="rmm:ROSMUCSMR3_00437"/>
<dbReference type="EMBL" id="CP020474">
    <property type="protein sequence ID" value="ARE81941.1"/>
    <property type="molecule type" value="Genomic_DNA"/>
</dbReference>
<dbReference type="SUPFAM" id="SSF52540">
    <property type="entry name" value="P-loop containing nucleoside triphosphate hydrolases"/>
    <property type="match status" value="1"/>
</dbReference>
<dbReference type="GO" id="GO:0016020">
    <property type="term" value="C:membrane"/>
    <property type="evidence" value="ECO:0007669"/>
    <property type="project" value="InterPro"/>
</dbReference>
<keyword evidence="2" id="KW-1185">Reference proteome</keyword>
<evidence type="ECO:0000313" key="2">
    <source>
        <dbReference type="Proteomes" id="UP000192273"/>
    </source>
</evidence>
<dbReference type="InterPro" id="IPR027417">
    <property type="entry name" value="P-loop_NTPase"/>
</dbReference>
<keyword evidence="1" id="KW-0808">Transferase</keyword>